<dbReference type="Pfam" id="PF07699">
    <property type="entry name" value="Ephrin_rec_like"/>
    <property type="match status" value="1"/>
</dbReference>
<gene>
    <name evidence="11" type="primary">GRM1</name>
    <name evidence="11" type="ORF">SPIL2461_LOCUS3990</name>
</gene>
<dbReference type="GO" id="GO:0004930">
    <property type="term" value="F:G protein-coupled receptor activity"/>
    <property type="evidence" value="ECO:0007669"/>
    <property type="project" value="InterPro"/>
</dbReference>
<dbReference type="EMBL" id="CAJNIZ010005084">
    <property type="protein sequence ID" value="CAE7238686.1"/>
    <property type="molecule type" value="Genomic_DNA"/>
</dbReference>
<evidence type="ECO:0000256" key="3">
    <source>
        <dbReference type="ARBA" id="ARBA00022989"/>
    </source>
</evidence>
<evidence type="ECO:0000259" key="9">
    <source>
        <dbReference type="Pfam" id="PF01094"/>
    </source>
</evidence>
<feature type="domain" description="Receptor ligand binding region" evidence="9">
    <location>
        <begin position="74"/>
        <end position="414"/>
    </location>
</feature>
<dbReference type="SUPFAM" id="SSF53822">
    <property type="entry name" value="Periplasmic binding protein-like I"/>
    <property type="match status" value="1"/>
</dbReference>
<dbReference type="Proteomes" id="UP000649617">
    <property type="component" value="Unassembled WGS sequence"/>
</dbReference>
<comment type="subcellular location">
    <subcellularLocation>
        <location evidence="1">Membrane</location>
        <topology evidence="1">Multi-pass membrane protein</topology>
    </subcellularLocation>
</comment>
<keyword evidence="2 7" id="KW-0812">Transmembrane</keyword>
<feature type="signal peptide" evidence="8">
    <location>
        <begin position="1"/>
        <end position="19"/>
    </location>
</feature>
<dbReference type="InterPro" id="IPR011641">
    <property type="entry name" value="Tyr-kin_ephrin_A/B_rcpt-like"/>
</dbReference>
<dbReference type="InterPro" id="IPR000337">
    <property type="entry name" value="GPCR_3"/>
</dbReference>
<dbReference type="SUPFAM" id="SSF57184">
    <property type="entry name" value="Growth factor receptor domain"/>
    <property type="match status" value="1"/>
</dbReference>
<dbReference type="InterPro" id="IPR050726">
    <property type="entry name" value="mGluR"/>
</dbReference>
<dbReference type="SUPFAM" id="SSF52200">
    <property type="entry name" value="Toll/Interleukin receptor TIR domain"/>
    <property type="match status" value="1"/>
</dbReference>
<dbReference type="PANTHER" id="PTHR24060">
    <property type="entry name" value="METABOTROPIC GLUTAMATE RECEPTOR"/>
    <property type="match status" value="1"/>
</dbReference>
<feature type="transmembrane region" description="Helical" evidence="7">
    <location>
        <begin position="738"/>
        <end position="758"/>
    </location>
</feature>
<dbReference type="InterPro" id="IPR028082">
    <property type="entry name" value="Peripla_BP_I"/>
</dbReference>
<dbReference type="InterPro" id="IPR035897">
    <property type="entry name" value="Toll_tir_struct_dom_sf"/>
</dbReference>
<dbReference type="SMART" id="SM01411">
    <property type="entry name" value="Ephrin_rec_like"/>
    <property type="match status" value="2"/>
</dbReference>
<comment type="caution">
    <text evidence="11">The sequence shown here is derived from an EMBL/GenBank/DDBJ whole genome shotgun (WGS) entry which is preliminary data.</text>
</comment>
<evidence type="ECO:0000256" key="7">
    <source>
        <dbReference type="SAM" id="Phobius"/>
    </source>
</evidence>
<dbReference type="OrthoDB" id="425344at2759"/>
<evidence type="ECO:0000256" key="5">
    <source>
        <dbReference type="ARBA" id="ARBA00023170"/>
    </source>
</evidence>
<accession>A0A812L3Z8</accession>
<dbReference type="Gene3D" id="3.40.50.2300">
    <property type="match status" value="2"/>
</dbReference>
<feature type="chain" id="PRO_5032346636" evidence="8">
    <location>
        <begin position="20"/>
        <end position="1316"/>
    </location>
</feature>
<keyword evidence="8" id="KW-0732">Signal</keyword>
<dbReference type="Gene3D" id="2.10.50.10">
    <property type="entry name" value="Tumor Necrosis Factor Receptor, subunit A, domain 2"/>
    <property type="match status" value="2"/>
</dbReference>
<protein>
    <submittedName>
        <fullName evidence="11">GRM1 protein</fullName>
    </submittedName>
</protein>
<evidence type="ECO:0000259" key="10">
    <source>
        <dbReference type="Pfam" id="PF07699"/>
    </source>
</evidence>
<keyword evidence="12" id="KW-1185">Reference proteome</keyword>
<keyword evidence="4 7" id="KW-0472">Membrane</keyword>
<evidence type="ECO:0000256" key="1">
    <source>
        <dbReference type="ARBA" id="ARBA00004141"/>
    </source>
</evidence>
<evidence type="ECO:0000256" key="2">
    <source>
        <dbReference type="ARBA" id="ARBA00022692"/>
    </source>
</evidence>
<feature type="transmembrane region" description="Helical" evidence="7">
    <location>
        <begin position="867"/>
        <end position="886"/>
    </location>
</feature>
<keyword evidence="3 7" id="KW-1133">Transmembrane helix</keyword>
<sequence>MPFSIVILLLATFSTCARSELSLGALGAWTAYSPDSLVAIIAAHLDYQKNWDAAVASRFGPPLVTIPKGVHPNATTISLRIGTTHAQPDVGVATALDLMLGLDGEPPVRGLIGASLSSVTMPIATMSAVQQVPQVSFSATSDSLSNKDSYPFFLRTAPPDAIQARALWSWILHFEVTLATCLYTTEGYGQGLYNFLKELAQADSQQSRVQGQGLRDMLQEFIPEEARAVARTARKMGSRFIILLLSHGMATRMLPILEEEGMLGAGWQVVGSDAVAHRGNVPVGFMFFMSDGKGAKFPDFEHLWSLLTPEDIIGPESQARYKLDKMKRPLANGSVEALLSQSAVSAYAAFAFDAFYAFIIAINQLLHAGTPVIAIHGELLKDEMFKTSFTGVSGEVSFDGNGDRLAAYELWNVQITDRVSSKAEAVVAASFSASTLAFTFYRDLVWMDGSNQSQPPPQLYSCDPGFYKEEQSRQCKLCLKGKMCQGGASAPAIRCPRGSFANDTGQTMCQLCAAGRSARDVGSVECAPCLPGYEAPEEGMEACTRCKPGSYVPTAGASECLPCGKNQITLYTGAESESECICEEGSFMCASRMCLPCPEGQLVMALQALASIRELSITWQEPVRTLIDLAKVMAFDFQMIRLSCLYGTDSPLLLFTSQLLACPAACGFLLLSWLLTKLFGRPKPLDFVLNNCGLLFFAFFLSITLSMLVPFQCAPNPDGSTSMSTDPGIVCYESDEHAALVVLAATFAIAMYPSRVATGRGLRLVNRHRFLFHRFKPQNYYYGLVLLYRNGLVAILPIVLIGIPELQVPFLGTVLLASLIAQAHTCPWRTARANAVDLLLQAFLLVTLLGAAPLLQMNESKSTAVLGWLLCIPVLGILIVAVAGLVKAAIVHFQKRQLFGIFLCHHKGGAGSLCRLMKILIARHTSTRVFLDCDQLENLDFLFDIIRKLTKSVVVVLTPELLKRVWCAGEITTAWKNGITTVPLVCDGFRPLSDEAQKMIPTLWTPQQKQILANYGVEIEAVNTAYDWLQHELVPLKMPRFGPVASRETVVAEMLRLCGLAVSIRTPTLNSLNILSSSSSQALPARARILITSCVADSEALSACEVFMFMLQNHLRVECAVVQSARQMASWKPWAYYLVVLLFRGMFRDHSFAKIMLHASERALSWPSGRSLELVSVIADTHFDFPSMESLEPDAYIWQTDGDQHGDQLLPELADAKLLHVFQNLLNVLALPFSPLASEGLQQKQVAEITGRMHRYKDPAVAASMDEVDDNEIFDVEASCEFASSLYGSERGGFIPQALSMLSDDGFDLRSETFSM</sequence>
<dbReference type="InterPro" id="IPR001828">
    <property type="entry name" value="ANF_lig-bd_rcpt"/>
</dbReference>
<evidence type="ECO:0000256" key="6">
    <source>
        <dbReference type="ARBA" id="ARBA00023180"/>
    </source>
</evidence>
<dbReference type="InterPro" id="IPR009030">
    <property type="entry name" value="Growth_fac_rcpt_cys_sf"/>
</dbReference>
<feature type="transmembrane region" description="Helical" evidence="7">
    <location>
        <begin position="835"/>
        <end position="855"/>
    </location>
</feature>
<reference evidence="11" key="1">
    <citation type="submission" date="2021-02" db="EMBL/GenBank/DDBJ databases">
        <authorList>
            <person name="Dougan E. K."/>
            <person name="Rhodes N."/>
            <person name="Thang M."/>
            <person name="Chan C."/>
        </authorList>
    </citation>
    <scope>NUCLEOTIDE SEQUENCE</scope>
</reference>
<feature type="domain" description="Tyrosine-protein kinase ephrin type A/B receptor-like" evidence="10">
    <location>
        <begin position="538"/>
        <end position="580"/>
    </location>
</feature>
<name>A0A812L3Z8_SYMPI</name>
<evidence type="ECO:0000256" key="8">
    <source>
        <dbReference type="SAM" id="SignalP"/>
    </source>
</evidence>
<dbReference type="Pfam" id="PF01094">
    <property type="entry name" value="ANF_receptor"/>
    <property type="match status" value="1"/>
</dbReference>
<organism evidence="11 12">
    <name type="scientific">Symbiodinium pilosum</name>
    <name type="common">Dinoflagellate</name>
    <dbReference type="NCBI Taxonomy" id="2952"/>
    <lineage>
        <taxon>Eukaryota</taxon>
        <taxon>Sar</taxon>
        <taxon>Alveolata</taxon>
        <taxon>Dinophyceae</taxon>
        <taxon>Suessiales</taxon>
        <taxon>Symbiodiniaceae</taxon>
        <taxon>Symbiodinium</taxon>
    </lineage>
</organism>
<evidence type="ECO:0000313" key="11">
    <source>
        <dbReference type="EMBL" id="CAE7238686.1"/>
    </source>
</evidence>
<dbReference type="PRINTS" id="PR00248">
    <property type="entry name" value="GPCRMGR"/>
</dbReference>
<feature type="transmembrane region" description="Helical" evidence="7">
    <location>
        <begin position="687"/>
        <end position="709"/>
    </location>
</feature>
<feature type="transmembrane region" description="Helical" evidence="7">
    <location>
        <begin position="652"/>
        <end position="675"/>
    </location>
</feature>
<keyword evidence="5" id="KW-0675">Receptor</keyword>
<evidence type="ECO:0000256" key="4">
    <source>
        <dbReference type="ARBA" id="ARBA00023136"/>
    </source>
</evidence>
<keyword evidence="6" id="KW-0325">Glycoprotein</keyword>
<proteinExistence type="predicted"/>
<dbReference type="GO" id="GO:0016020">
    <property type="term" value="C:membrane"/>
    <property type="evidence" value="ECO:0007669"/>
    <property type="project" value="UniProtKB-SubCell"/>
</dbReference>
<feature type="transmembrane region" description="Helical" evidence="7">
    <location>
        <begin position="779"/>
        <end position="800"/>
    </location>
</feature>
<evidence type="ECO:0000313" key="12">
    <source>
        <dbReference type="Proteomes" id="UP000649617"/>
    </source>
</evidence>